<dbReference type="Gene3D" id="3.30.565.10">
    <property type="entry name" value="Histidine kinase-like ATPase, C-terminal domain"/>
    <property type="match status" value="1"/>
</dbReference>
<dbReference type="EMBL" id="SBKN01000001">
    <property type="protein sequence ID" value="RXR24071.1"/>
    <property type="molecule type" value="Genomic_DNA"/>
</dbReference>
<dbReference type="SMART" id="SM00028">
    <property type="entry name" value="TPR"/>
    <property type="match status" value="3"/>
</dbReference>
<dbReference type="Pfam" id="PF02518">
    <property type="entry name" value="HATPase_c"/>
    <property type="match status" value="1"/>
</dbReference>
<accession>A0A4Q1KBS8</accession>
<dbReference type="AlphaFoldDB" id="A0A4Q1KBS8"/>
<keyword evidence="4" id="KW-0808">Transferase</keyword>
<keyword evidence="5" id="KW-0547">Nucleotide-binding</keyword>
<dbReference type="EC" id="2.7.13.3" evidence="2"/>
<dbReference type="SUPFAM" id="SSF55874">
    <property type="entry name" value="ATPase domain of HSP90 chaperone/DNA topoisomerase II/histidine kinase"/>
    <property type="match status" value="1"/>
</dbReference>
<dbReference type="InterPro" id="IPR011495">
    <property type="entry name" value="Sig_transdc_His_kin_sub2_dim/P"/>
</dbReference>
<evidence type="ECO:0000256" key="6">
    <source>
        <dbReference type="ARBA" id="ARBA00022777"/>
    </source>
</evidence>
<organism evidence="11 12">
    <name type="scientific">Flavobacterium stagni</name>
    <dbReference type="NCBI Taxonomy" id="2506421"/>
    <lineage>
        <taxon>Bacteria</taxon>
        <taxon>Pseudomonadati</taxon>
        <taxon>Bacteroidota</taxon>
        <taxon>Flavobacteriia</taxon>
        <taxon>Flavobacteriales</taxon>
        <taxon>Flavobacteriaceae</taxon>
        <taxon>Flavobacterium</taxon>
    </lineage>
</organism>
<sequence>MKISTYRIFFYSKLEQLLLIFLFMPFLTISQNAQKDFDFNLKKAINLTENENDSALYYFKTCRKIITNGHLKPTNKVVLLEAEGNFQNFVKSNYNLAASKFLEAIKICEKQNIDYIHNLYHDLGVLFHVTDNYQKAKHYYLKAIPLSIKAKDTMLQVRSMVNLASIYSSTNNYKKANELYQKALSLPSTVILHNAILANLGNLKIREKKFEEAIQYLEPLVLDNQNPDAIDFSYYLDAKIGAKQLNGLKSILPKALTTYEQTTDLRDKSILLKSISEVTATIGDYKNALKFNNEYIKIYDSLKVQQRDDIVYDLETKYQTEKKQQEILRNKKEKQKLIYLIGFISVFVLVLLLLIGLTIHQKRTLSKQKKLLEIAVDEKNILLKETHHRVKNSFQIVSSLLYLQSENMKDKEAALAVKEAQNRVKSMVLIHQKLYSKDQLIGIDAKEYIEDLVTDIIENQTDSISNLGLSLQVESCVFSIDTITPLGLIINEVITNCIKHAFPPTISNPKIELEFKKSNDMYLLKVMDNGIGFSNEISDNSFGIKLITALAKKLKGKISFELEKGTHFIMEIHKFEKLN</sequence>
<keyword evidence="8" id="KW-0802">TPR repeat</keyword>
<proteinExistence type="predicted"/>
<dbReference type="Gene3D" id="1.25.40.10">
    <property type="entry name" value="Tetratricopeptide repeat domain"/>
    <property type="match status" value="2"/>
</dbReference>
<dbReference type="PANTHER" id="PTHR41523:SF8">
    <property type="entry name" value="ETHYLENE RESPONSE SENSOR PROTEIN"/>
    <property type="match status" value="1"/>
</dbReference>
<keyword evidence="9" id="KW-1133">Transmembrane helix</keyword>
<dbReference type="SMART" id="SM00387">
    <property type="entry name" value="HATPase_c"/>
    <property type="match status" value="1"/>
</dbReference>
<dbReference type="Proteomes" id="UP000289857">
    <property type="component" value="Unassembled WGS sequence"/>
</dbReference>
<dbReference type="SUPFAM" id="SSF48452">
    <property type="entry name" value="TPR-like"/>
    <property type="match status" value="1"/>
</dbReference>
<dbReference type="PANTHER" id="PTHR41523">
    <property type="entry name" value="TWO-COMPONENT SYSTEM SENSOR PROTEIN"/>
    <property type="match status" value="1"/>
</dbReference>
<reference evidence="12" key="1">
    <citation type="submission" date="2019-01" db="EMBL/GenBank/DDBJ databases">
        <title>Cytophagaceae bacterium strain CAR-16.</title>
        <authorList>
            <person name="Chen W.-M."/>
        </authorList>
    </citation>
    <scope>NUCLEOTIDE SEQUENCE [LARGE SCALE GENOMIC DNA]</scope>
    <source>
        <strain evidence="12">WWJ-16</strain>
    </source>
</reference>
<dbReference type="Pfam" id="PF07568">
    <property type="entry name" value="HisKA_2"/>
    <property type="match status" value="1"/>
</dbReference>
<evidence type="ECO:0000256" key="9">
    <source>
        <dbReference type="SAM" id="Phobius"/>
    </source>
</evidence>
<evidence type="ECO:0000256" key="5">
    <source>
        <dbReference type="ARBA" id="ARBA00022741"/>
    </source>
</evidence>
<feature type="transmembrane region" description="Helical" evidence="9">
    <location>
        <begin position="337"/>
        <end position="359"/>
    </location>
</feature>
<dbReference type="InterPro" id="IPR011990">
    <property type="entry name" value="TPR-like_helical_dom_sf"/>
</dbReference>
<evidence type="ECO:0000256" key="8">
    <source>
        <dbReference type="PROSITE-ProRule" id="PRU00339"/>
    </source>
</evidence>
<evidence type="ECO:0000313" key="12">
    <source>
        <dbReference type="Proteomes" id="UP000289857"/>
    </source>
</evidence>
<dbReference type="PROSITE" id="PS50005">
    <property type="entry name" value="TPR"/>
    <property type="match status" value="2"/>
</dbReference>
<evidence type="ECO:0000256" key="3">
    <source>
        <dbReference type="ARBA" id="ARBA00022553"/>
    </source>
</evidence>
<evidence type="ECO:0000256" key="1">
    <source>
        <dbReference type="ARBA" id="ARBA00000085"/>
    </source>
</evidence>
<keyword evidence="12" id="KW-1185">Reference proteome</keyword>
<dbReference type="RefSeq" id="WP_129460036.1">
    <property type="nucleotide sequence ID" value="NZ_SBKN01000001.1"/>
</dbReference>
<feature type="domain" description="Histidine kinase/HSP90-like ATPase" evidence="10">
    <location>
        <begin position="481"/>
        <end position="576"/>
    </location>
</feature>
<keyword evidence="7" id="KW-0067">ATP-binding</keyword>
<comment type="catalytic activity">
    <reaction evidence="1">
        <text>ATP + protein L-histidine = ADP + protein N-phospho-L-histidine.</text>
        <dbReference type="EC" id="2.7.13.3"/>
    </reaction>
</comment>
<evidence type="ECO:0000259" key="10">
    <source>
        <dbReference type="SMART" id="SM00387"/>
    </source>
</evidence>
<feature type="repeat" description="TPR" evidence="8">
    <location>
        <begin position="157"/>
        <end position="190"/>
    </location>
</feature>
<keyword evidence="6" id="KW-0418">Kinase</keyword>
<keyword evidence="3" id="KW-0597">Phosphoprotein</keyword>
<evidence type="ECO:0000313" key="11">
    <source>
        <dbReference type="EMBL" id="RXR24071.1"/>
    </source>
</evidence>
<dbReference type="Pfam" id="PF13424">
    <property type="entry name" value="TPR_12"/>
    <property type="match status" value="1"/>
</dbReference>
<dbReference type="GO" id="GO:0004673">
    <property type="term" value="F:protein histidine kinase activity"/>
    <property type="evidence" value="ECO:0007669"/>
    <property type="project" value="UniProtKB-EC"/>
</dbReference>
<dbReference type="InterPro" id="IPR019734">
    <property type="entry name" value="TPR_rpt"/>
</dbReference>
<evidence type="ECO:0000256" key="7">
    <source>
        <dbReference type="ARBA" id="ARBA00022840"/>
    </source>
</evidence>
<gene>
    <name evidence="11" type="ORF">EQG61_01140</name>
</gene>
<evidence type="ECO:0000256" key="2">
    <source>
        <dbReference type="ARBA" id="ARBA00012438"/>
    </source>
</evidence>
<protein>
    <recommendedName>
        <fullName evidence="2">histidine kinase</fullName>
        <ecNumber evidence="2">2.7.13.3</ecNumber>
    </recommendedName>
</protein>
<evidence type="ECO:0000256" key="4">
    <source>
        <dbReference type="ARBA" id="ARBA00022679"/>
    </source>
</evidence>
<keyword evidence="9" id="KW-0472">Membrane</keyword>
<dbReference type="Gene3D" id="3.30.450.20">
    <property type="entry name" value="PAS domain"/>
    <property type="match status" value="1"/>
</dbReference>
<keyword evidence="9" id="KW-0812">Transmembrane</keyword>
<name>A0A4Q1KBS8_9FLAO</name>
<dbReference type="InterPro" id="IPR003594">
    <property type="entry name" value="HATPase_dom"/>
</dbReference>
<comment type="caution">
    <text evidence="11">The sequence shown here is derived from an EMBL/GenBank/DDBJ whole genome shotgun (WGS) entry which is preliminary data.</text>
</comment>
<feature type="repeat" description="TPR" evidence="8">
    <location>
        <begin position="117"/>
        <end position="150"/>
    </location>
</feature>
<dbReference type="InterPro" id="IPR036890">
    <property type="entry name" value="HATPase_C_sf"/>
</dbReference>
<dbReference type="GO" id="GO:0005524">
    <property type="term" value="F:ATP binding"/>
    <property type="evidence" value="ECO:0007669"/>
    <property type="project" value="UniProtKB-KW"/>
</dbReference>
<dbReference type="OrthoDB" id="9767435at2"/>